<evidence type="ECO:0000313" key="5">
    <source>
        <dbReference type="Proteomes" id="UP000322307"/>
    </source>
</evidence>
<dbReference type="AlphaFoldDB" id="A0A5C8GIN8"/>
<dbReference type="Proteomes" id="UP000324638">
    <property type="component" value="Unassembled WGS sequence"/>
</dbReference>
<comment type="caution">
    <text evidence="3">The sequence shown here is derived from an EMBL/GenBank/DDBJ whole genome shotgun (WGS) entry which is preliminary data.</text>
</comment>
<dbReference type="RefSeq" id="WP_147559681.1">
    <property type="nucleotide sequence ID" value="NZ_SAXU01000001.1"/>
</dbReference>
<reference evidence="3" key="2">
    <citation type="submission" date="2019-01" db="EMBL/GenBank/DDBJ databases">
        <authorList>
            <person name="Thorell K."/>
        </authorList>
    </citation>
    <scope>NUCLEOTIDE SEQUENCE</scope>
    <source>
        <strain evidence="1">513A</strain>
        <strain evidence="3">PC2022III</strain>
        <strain evidence="2">PC3939II</strain>
    </source>
</reference>
<dbReference type="Proteomes" id="UP000322188">
    <property type="component" value="Unassembled WGS sequence"/>
</dbReference>
<evidence type="ECO:0000313" key="6">
    <source>
        <dbReference type="Proteomes" id="UP000324638"/>
    </source>
</evidence>
<reference evidence="4 5" key="1">
    <citation type="journal article" date="1992" name="Lakartidningen">
        <title>[Penicillin V and not amoxicillin is the first choice preparation in acute otitis].</title>
        <authorList>
            <person name="Kamme C."/>
            <person name="Lundgren K."/>
            <person name="Prellner K."/>
        </authorList>
    </citation>
    <scope>NUCLEOTIDE SEQUENCE [LARGE SCALE GENOMIC DNA]</scope>
    <source>
        <strain evidence="1 6">513A</strain>
        <strain evidence="3 4">PC2022III</strain>
        <strain evidence="2 5">PC3939II</strain>
    </source>
</reference>
<organism evidence="3 4">
    <name type="scientific">Brachyspira aalborgi</name>
    <dbReference type="NCBI Taxonomy" id="29522"/>
    <lineage>
        <taxon>Bacteria</taxon>
        <taxon>Pseudomonadati</taxon>
        <taxon>Spirochaetota</taxon>
        <taxon>Spirochaetia</taxon>
        <taxon>Brachyspirales</taxon>
        <taxon>Brachyspiraceae</taxon>
        <taxon>Brachyspira</taxon>
    </lineage>
</organism>
<dbReference type="Proteomes" id="UP000322307">
    <property type="component" value="Unassembled WGS sequence"/>
</dbReference>
<dbReference type="EMBL" id="SAXU01000001">
    <property type="protein sequence ID" value="TXJ19937.1"/>
    <property type="molecule type" value="Genomic_DNA"/>
</dbReference>
<gene>
    <name evidence="3" type="ORF">EPJ74_01445</name>
    <name evidence="1" type="ORF">EPJ79_01890</name>
    <name evidence="2" type="ORF">EPJ84_01015</name>
</gene>
<accession>A0A5C8GIN8</accession>
<protein>
    <submittedName>
        <fullName evidence="3">Uncharacterized protein</fullName>
    </submittedName>
</protein>
<evidence type="ECO:0000313" key="4">
    <source>
        <dbReference type="Proteomes" id="UP000322188"/>
    </source>
</evidence>
<dbReference type="EMBL" id="SAYE01000003">
    <property type="protein sequence ID" value="TXJ52946.1"/>
    <property type="molecule type" value="Genomic_DNA"/>
</dbReference>
<dbReference type="GeneID" id="61065957"/>
<dbReference type="EMBL" id="SAYK01000002">
    <property type="protein sequence ID" value="TXJ61832.1"/>
    <property type="molecule type" value="Genomic_DNA"/>
</dbReference>
<evidence type="ECO:0000313" key="1">
    <source>
        <dbReference type="EMBL" id="TXJ19937.1"/>
    </source>
</evidence>
<proteinExistence type="predicted"/>
<evidence type="ECO:0000313" key="3">
    <source>
        <dbReference type="EMBL" id="TXJ61832.1"/>
    </source>
</evidence>
<sequence>MAELKIYCVNRNVTKPLEVITIKSKHMDNIYKGLNTLQHSRELIKVSRDNYKLLFIAPYPYAHLLSANIIFDDDYSRYSKKEENKIKLEIHTFAGTDYWEEAVFKNCQMKIEYVDIENADLPKEYTEHLRIHKKHLKGE</sequence>
<evidence type="ECO:0000313" key="2">
    <source>
        <dbReference type="EMBL" id="TXJ52946.1"/>
    </source>
</evidence>
<name>A0A5C8GIN8_9SPIR</name>